<feature type="domain" description="C2 NT-type" evidence="2">
    <location>
        <begin position="9"/>
        <end position="173"/>
    </location>
</feature>
<dbReference type="InterPro" id="IPR019448">
    <property type="entry name" value="NT-C2"/>
</dbReference>
<reference evidence="3" key="1">
    <citation type="submission" date="2019-12" db="EMBL/GenBank/DDBJ databases">
        <title>Genome sequencing and annotation of Brassica cretica.</title>
        <authorList>
            <person name="Studholme D.J."/>
            <person name="Sarris P.F."/>
        </authorList>
    </citation>
    <scope>NUCLEOTIDE SEQUENCE</scope>
    <source>
        <strain evidence="3">PFS-001/15</strain>
        <tissue evidence="3">Leaf</tissue>
    </source>
</reference>
<evidence type="ECO:0000259" key="2">
    <source>
        <dbReference type="PROSITE" id="PS51840"/>
    </source>
</evidence>
<dbReference type="AlphaFoldDB" id="A0A8S9GDF9"/>
<dbReference type="EMBL" id="QGKW02002005">
    <property type="protein sequence ID" value="KAF2541322.1"/>
    <property type="molecule type" value="Genomic_DNA"/>
</dbReference>
<sequence>MVVKMMKWRPWPPLVTRKYEVKLSVRRLEGWDLAREPEKERLTVEIRWKGPKATLGSLRRPSVKRDFTKEAAAESDVVSWEEEEFQSVCSLTSYKEDDTLFYPWEIAFSLFTNGMKQGQKNKAPLVGTASLNLSEYARVTDQREFEINIPLTLSACIASEPHPLLCVSLSLFELRTTPETSDSQTAVVPVPSPPPPHQTEKEDVSAIKAGLRKVKIFVSTRKAKKACHREEEAEGRFSSFESSESLDLSEEASDECKEDLMSVRKSFSYGPLSYANGVGSSLNRGAKVSEEDEDWVYYSHRKSDVGGGGGGGGGGCCSDVEDASAGLVYETSSSSLLQRRSILPWRKRKLSFRSPKAKGEPLLKKDNGEEGGDDIDYDRRQLSSDEALARSKTDEDSSTVNPQHSSFLEFGDDSFAIGSWEEKEVVSRDGHMKLQTSVFLASIDQRSERAAGESACTALVAVIADWFQKNGNLMPIKSQFDSLIREGSLEWRNLCENETYMQQFPDKHFDLDTVLQAKIRSLTVVPGKSFVGFFHPEGMINEGSFEFLQGAMSFDSIWDEIINLDDDERVYIVSWNDHFFVLKVENEAYYIIDTLGERLYEGCDQAYILKFDDKTVIHKNLQGEESKSEPEPEVVCSGKESCKEYIKSFLAAIPIRELQEDIKKGLASTAPVHRRLQIEFHYTEMSRDNDVIPV</sequence>
<dbReference type="PANTHER" id="PTHR31182:SF15">
    <property type="entry name" value="F26K24.5 PROTEIN"/>
    <property type="match status" value="1"/>
</dbReference>
<dbReference type="Proteomes" id="UP000712281">
    <property type="component" value="Unassembled WGS sequence"/>
</dbReference>
<feature type="region of interest" description="Disordered" evidence="1">
    <location>
        <begin position="180"/>
        <end position="202"/>
    </location>
</feature>
<comment type="caution">
    <text evidence="3">The sequence shown here is derived from an EMBL/GenBank/DDBJ whole genome shotgun (WGS) entry which is preliminary data.</text>
</comment>
<feature type="compositionally biased region" description="Basic and acidic residues" evidence="1">
    <location>
        <begin position="386"/>
        <end position="395"/>
    </location>
</feature>
<evidence type="ECO:0000313" key="3">
    <source>
        <dbReference type="EMBL" id="KAF2541322.1"/>
    </source>
</evidence>
<proteinExistence type="predicted"/>
<dbReference type="PANTHER" id="PTHR31182">
    <property type="entry name" value="C2 NT-TYPE DOMAIN-CONTAINING PROTEIN"/>
    <property type="match status" value="1"/>
</dbReference>
<evidence type="ECO:0000313" key="4">
    <source>
        <dbReference type="Proteomes" id="UP000712281"/>
    </source>
</evidence>
<accession>A0A8S9GDF9</accession>
<feature type="region of interest" description="Disordered" evidence="1">
    <location>
        <begin position="386"/>
        <end position="405"/>
    </location>
</feature>
<gene>
    <name evidence="3" type="ORF">F2Q68_00032903</name>
</gene>
<feature type="compositionally biased region" description="Basic and acidic residues" evidence="1">
    <location>
        <begin position="357"/>
        <end position="368"/>
    </location>
</feature>
<protein>
    <recommendedName>
        <fullName evidence="2">C2 NT-type domain-containing protein</fullName>
    </recommendedName>
</protein>
<evidence type="ECO:0000256" key="1">
    <source>
        <dbReference type="SAM" id="MobiDB-lite"/>
    </source>
</evidence>
<feature type="region of interest" description="Disordered" evidence="1">
    <location>
        <begin position="356"/>
        <end position="379"/>
    </location>
</feature>
<dbReference type="PROSITE" id="PS51840">
    <property type="entry name" value="C2_NT"/>
    <property type="match status" value="1"/>
</dbReference>
<name>A0A8S9GDF9_BRACR</name>
<dbReference type="Pfam" id="PF10358">
    <property type="entry name" value="NT-C2"/>
    <property type="match status" value="1"/>
</dbReference>
<organism evidence="3 4">
    <name type="scientific">Brassica cretica</name>
    <name type="common">Mustard</name>
    <dbReference type="NCBI Taxonomy" id="69181"/>
    <lineage>
        <taxon>Eukaryota</taxon>
        <taxon>Viridiplantae</taxon>
        <taxon>Streptophyta</taxon>
        <taxon>Embryophyta</taxon>
        <taxon>Tracheophyta</taxon>
        <taxon>Spermatophyta</taxon>
        <taxon>Magnoliopsida</taxon>
        <taxon>eudicotyledons</taxon>
        <taxon>Gunneridae</taxon>
        <taxon>Pentapetalae</taxon>
        <taxon>rosids</taxon>
        <taxon>malvids</taxon>
        <taxon>Brassicales</taxon>
        <taxon>Brassicaceae</taxon>
        <taxon>Brassiceae</taxon>
        <taxon>Brassica</taxon>
    </lineage>
</organism>